<keyword evidence="1" id="KW-0732">Signal</keyword>
<dbReference type="GeneID" id="19011284"/>
<organism evidence="2 3">
    <name type="scientific">Bathycoccus prasinos</name>
    <dbReference type="NCBI Taxonomy" id="41875"/>
    <lineage>
        <taxon>Eukaryota</taxon>
        <taxon>Viridiplantae</taxon>
        <taxon>Chlorophyta</taxon>
        <taxon>Mamiellophyceae</taxon>
        <taxon>Mamiellales</taxon>
        <taxon>Bathycoccaceae</taxon>
        <taxon>Bathycoccus</taxon>
    </lineage>
</organism>
<keyword evidence="3" id="KW-1185">Reference proteome</keyword>
<protein>
    <submittedName>
        <fullName evidence="2">Lipoprotein</fullName>
    </submittedName>
</protein>
<keyword evidence="2" id="KW-0449">Lipoprotein</keyword>
<evidence type="ECO:0000313" key="3">
    <source>
        <dbReference type="Proteomes" id="UP000198341"/>
    </source>
</evidence>
<dbReference type="KEGG" id="bpg:Bathy16g01430"/>
<dbReference type="Proteomes" id="UP000198341">
    <property type="component" value="Chromosome 16"/>
</dbReference>
<dbReference type="EMBL" id="FO082263">
    <property type="protein sequence ID" value="CCO20181.1"/>
    <property type="molecule type" value="Genomic_DNA"/>
</dbReference>
<dbReference type="InterPro" id="IPR005046">
    <property type="entry name" value="DUF285"/>
</dbReference>
<dbReference type="RefSeq" id="XP_007508564.1">
    <property type="nucleotide sequence ID" value="XM_007508502.1"/>
</dbReference>
<dbReference type="AlphaFoldDB" id="K8EQ40"/>
<evidence type="ECO:0000256" key="1">
    <source>
        <dbReference type="SAM" id="SignalP"/>
    </source>
</evidence>
<sequence>METTKIQWYYVAAFVALMICVSASVRVVHAAVNAIIPSNEVFLDSVCKCLKEDAKDGLCTSFATTSGYGTMPFWMTRDITNMANAFDLDRLVNAGPVGCNLTEIEALRFNADLKYWDTSHVTNFDFMFRKAKSFDGKGLRFWNVGNAETMRGMFQETTEFDDNIAFWDLRNVIDLSKIFLNAEKFSQPIGFWDVSNVETAFGMFEGAKRFNEDISTWNWASIFSGSNPLNSCKKKKRRMRALLQQQTDEESLRLCGEEIGLKQMFKNAPRFNGDVSRWKGQATAFEQENMFEGADSFNTKWKCKTEFDGPTETCKVRHEAEVLEEISEIREFFRST</sequence>
<reference evidence="2 3" key="1">
    <citation type="submission" date="2011-10" db="EMBL/GenBank/DDBJ databases">
        <authorList>
            <person name="Genoscope - CEA"/>
        </authorList>
    </citation>
    <scope>NUCLEOTIDE SEQUENCE [LARGE SCALE GENOMIC DNA]</scope>
    <source>
        <strain evidence="2 3">RCC 1105</strain>
    </source>
</reference>
<dbReference type="OrthoDB" id="198852at2759"/>
<dbReference type="eggNOG" id="ENOG502SZEM">
    <property type="taxonomic scope" value="Eukaryota"/>
</dbReference>
<dbReference type="Pfam" id="PF03382">
    <property type="entry name" value="DUF285"/>
    <property type="match status" value="2"/>
</dbReference>
<proteinExistence type="predicted"/>
<name>K8EQ40_9CHLO</name>
<feature type="signal peptide" evidence="1">
    <location>
        <begin position="1"/>
        <end position="30"/>
    </location>
</feature>
<feature type="chain" id="PRO_5003917573" evidence="1">
    <location>
        <begin position="31"/>
        <end position="336"/>
    </location>
</feature>
<evidence type="ECO:0000313" key="2">
    <source>
        <dbReference type="EMBL" id="CCO20181.1"/>
    </source>
</evidence>
<accession>K8EQ40</accession>
<gene>
    <name evidence="2" type="ordered locus">Bathy16g01430</name>
</gene>